<organism evidence="3 4">
    <name type="scientific">Lingula anatina</name>
    <name type="common">Brachiopod</name>
    <name type="synonym">Lingula unguis</name>
    <dbReference type="NCBI Taxonomy" id="7574"/>
    <lineage>
        <taxon>Eukaryota</taxon>
        <taxon>Metazoa</taxon>
        <taxon>Spiralia</taxon>
        <taxon>Lophotrochozoa</taxon>
        <taxon>Brachiopoda</taxon>
        <taxon>Linguliformea</taxon>
        <taxon>Lingulata</taxon>
        <taxon>Lingulida</taxon>
        <taxon>Linguloidea</taxon>
        <taxon>Lingulidae</taxon>
        <taxon>Lingula</taxon>
    </lineage>
</organism>
<name>A0A1S3IFL6_LINAN</name>
<dbReference type="AlphaFoldDB" id="A0A1S3IFL6"/>
<evidence type="ECO:0000313" key="3">
    <source>
        <dbReference type="Proteomes" id="UP000085678"/>
    </source>
</evidence>
<dbReference type="KEGG" id="lak:106163568"/>
<dbReference type="InterPro" id="IPR032727">
    <property type="entry name" value="CLAMP"/>
</dbReference>
<gene>
    <name evidence="4" type="primary">LOC106163568</name>
    <name evidence="5" type="synonym">LOC112041614</name>
</gene>
<keyword evidence="1" id="KW-0175">Coiled coil</keyword>
<evidence type="ECO:0000313" key="5">
    <source>
        <dbReference type="RefSeq" id="XP_023930826.1"/>
    </source>
</evidence>
<accession>A0A1S3IFL6</accession>
<dbReference type="KEGG" id="lak:112041614"/>
<evidence type="ECO:0000256" key="1">
    <source>
        <dbReference type="SAM" id="Coils"/>
    </source>
</evidence>
<dbReference type="GeneID" id="106163568"/>
<dbReference type="Proteomes" id="UP000085678">
    <property type="component" value="Unplaced"/>
</dbReference>
<protein>
    <submittedName>
        <fullName evidence="4 5">Uncharacterized protein C8orf74 homolog</fullName>
    </submittedName>
</protein>
<dbReference type="PANTHER" id="PTHR28457:SF2">
    <property type="entry name" value="SIMILAR TO 4930578I06RIK PROTEIN"/>
    <property type="match status" value="1"/>
</dbReference>
<keyword evidence="3" id="KW-1185">Reference proteome</keyword>
<dbReference type="OMA" id="QFLADTC"/>
<sequence length="298" mass="34250">MAGLTTDQVKAIASTKGRRSARGVLADCLSWELNEDDVKQIIQLDYLYDTIMFAIEKGFAWSQVCLVVQLSMELLKETVDQPITEAIKILKSKCCHYNGKISGRNIQLYTDYFFDTFMKHFKLYQYVFTREREKWNTQLNLTVELPRDPLPCSSGKQQHLWEYDQKWTEIEQKETEKKTELAQKKTVVSEENDKTIKEAYREVEQLEETADKETIAKTVAAFASAHMKSAIDNLRLSIEEAEYDLDFKLEKTSLARPQELGPPPRYNTKSPIRGNSPVGRKSANSKAKGRDKSSKGKK</sequence>
<dbReference type="PANTHER" id="PTHR28457">
    <property type="entry name" value="COILED-COIL DOMAIN-CONTAINING PROTEIN 189"/>
    <property type="match status" value="1"/>
</dbReference>
<reference evidence="4 5" key="1">
    <citation type="submission" date="2025-04" db="UniProtKB">
        <authorList>
            <consortium name="RefSeq"/>
        </authorList>
    </citation>
    <scope>IDENTIFICATION</scope>
    <source>
        <tissue evidence="4 5">Gonads</tissue>
    </source>
</reference>
<feature type="region of interest" description="Disordered" evidence="2">
    <location>
        <begin position="252"/>
        <end position="298"/>
    </location>
</feature>
<dbReference type="RefSeq" id="XP_013396651.1">
    <property type="nucleotide sequence ID" value="XM_013541197.2"/>
</dbReference>
<proteinExistence type="predicted"/>
<evidence type="ECO:0000256" key="2">
    <source>
        <dbReference type="SAM" id="MobiDB-lite"/>
    </source>
</evidence>
<feature type="coiled-coil region" evidence="1">
    <location>
        <begin position="189"/>
        <end position="251"/>
    </location>
</feature>
<evidence type="ECO:0000313" key="4">
    <source>
        <dbReference type="RefSeq" id="XP_013396651.1"/>
    </source>
</evidence>
<dbReference type="OrthoDB" id="6103133at2759"/>
<dbReference type="Pfam" id="PF14769">
    <property type="entry name" value="CLAMP"/>
    <property type="match status" value="1"/>
</dbReference>
<dbReference type="RefSeq" id="XP_023930826.1">
    <property type="nucleotide sequence ID" value="XM_024075058.1"/>
</dbReference>
<feature type="compositionally biased region" description="Basic and acidic residues" evidence="2">
    <location>
        <begin position="288"/>
        <end position="298"/>
    </location>
</feature>